<name>A0AAV3NNJ9_LITER</name>
<dbReference type="GO" id="GO:0004617">
    <property type="term" value="F:phosphoglycerate dehydrogenase activity"/>
    <property type="evidence" value="ECO:0007669"/>
    <property type="project" value="TreeGrafter"/>
</dbReference>
<dbReference type="PANTHER" id="PTHR42938:SF11">
    <property type="entry name" value="ERYTHRONATE-4-PHOSPHATE DEHYDROGENASE FAMILY PROTEIN"/>
    <property type="match status" value="1"/>
</dbReference>
<reference evidence="2 3" key="1">
    <citation type="submission" date="2024-01" db="EMBL/GenBank/DDBJ databases">
        <title>The complete chloroplast genome sequence of Lithospermum erythrorhizon: insights into the phylogenetic relationship among Boraginaceae species and the maternal lineages of purple gromwells.</title>
        <authorList>
            <person name="Okada T."/>
            <person name="Watanabe K."/>
        </authorList>
    </citation>
    <scope>NUCLEOTIDE SEQUENCE [LARGE SCALE GENOMIC DNA]</scope>
</reference>
<keyword evidence="1" id="KW-0812">Transmembrane</keyword>
<keyword evidence="3" id="KW-1185">Reference proteome</keyword>
<comment type="caution">
    <text evidence="2">The sequence shown here is derived from an EMBL/GenBank/DDBJ whole genome shotgun (WGS) entry which is preliminary data.</text>
</comment>
<dbReference type="EMBL" id="BAABME010000204">
    <property type="protein sequence ID" value="GAA0140671.1"/>
    <property type="molecule type" value="Genomic_DNA"/>
</dbReference>
<dbReference type="PANTHER" id="PTHR42938">
    <property type="entry name" value="FORMATE DEHYDROGENASE 1"/>
    <property type="match status" value="1"/>
</dbReference>
<dbReference type="AlphaFoldDB" id="A0AAV3NNJ9"/>
<accession>A0AAV3NNJ9</accession>
<evidence type="ECO:0000313" key="3">
    <source>
        <dbReference type="Proteomes" id="UP001454036"/>
    </source>
</evidence>
<gene>
    <name evidence="2" type="ORF">LIER_01977</name>
</gene>
<keyword evidence="1" id="KW-0472">Membrane</keyword>
<evidence type="ECO:0000313" key="2">
    <source>
        <dbReference type="EMBL" id="GAA0140671.1"/>
    </source>
</evidence>
<organism evidence="2 3">
    <name type="scientific">Lithospermum erythrorhizon</name>
    <name type="common">Purple gromwell</name>
    <name type="synonym">Lithospermum officinale var. erythrorhizon</name>
    <dbReference type="NCBI Taxonomy" id="34254"/>
    <lineage>
        <taxon>Eukaryota</taxon>
        <taxon>Viridiplantae</taxon>
        <taxon>Streptophyta</taxon>
        <taxon>Embryophyta</taxon>
        <taxon>Tracheophyta</taxon>
        <taxon>Spermatophyta</taxon>
        <taxon>Magnoliopsida</taxon>
        <taxon>eudicotyledons</taxon>
        <taxon>Gunneridae</taxon>
        <taxon>Pentapetalae</taxon>
        <taxon>asterids</taxon>
        <taxon>lamiids</taxon>
        <taxon>Boraginales</taxon>
        <taxon>Boraginaceae</taxon>
        <taxon>Boraginoideae</taxon>
        <taxon>Lithospermeae</taxon>
        <taxon>Lithospermum</taxon>
    </lineage>
</organism>
<protein>
    <submittedName>
        <fullName evidence="2">Dehydrogenase</fullName>
    </submittedName>
</protein>
<dbReference type="Proteomes" id="UP001454036">
    <property type="component" value="Unassembled WGS sequence"/>
</dbReference>
<feature type="transmembrane region" description="Helical" evidence="1">
    <location>
        <begin position="281"/>
        <end position="304"/>
    </location>
</feature>
<proteinExistence type="predicted"/>
<evidence type="ECO:0000256" key="1">
    <source>
        <dbReference type="SAM" id="Phobius"/>
    </source>
</evidence>
<keyword evidence="1" id="KW-1133">Transmembrane helix</keyword>
<sequence>MRSSCESLENCEHRVDSGLQKIRHSSFSPSCNKPSLPWFDIRVFYVRVSNFTVDDTTPQSLLLNHIPLGHDTILEVNGARCQIYSDGASCVLRRDRVDKKSEEATFVSTASIRSTGSVKFEVFYKEDLVLTGILEMSGGNGIVGESKNIERGWSLNCESMMNCGTGFLKARQSMNPEMLSPIVEVFVAGCYSGTPIILTKTLQLNHRKKHTRKGMLDAIPEYETTASPKDGSPRLDLQIPDYSHYYKPDGEEDFNHSYWGQTDYMEHEDGELSFFNAGVRVGVGIGLGICVGLGVGVGLLARTYKATTGTFKRRLF</sequence>